<dbReference type="HOGENOM" id="CLU_661028_0_0_1"/>
<accession>T1FBU7</accession>
<dbReference type="EMBL" id="KB097269">
    <property type="protein sequence ID" value="ESN97888.1"/>
    <property type="molecule type" value="Genomic_DNA"/>
</dbReference>
<dbReference type="PROSITE" id="PS50176">
    <property type="entry name" value="ARM_REPEAT"/>
    <property type="match status" value="1"/>
</dbReference>
<sequence>MNRISFSCRGIEIRLNWNLKNGKRNGHDSKYSKIGIYGEMDMYDVELKEKAAAATWSLSGSQNKVKTTHVMGGIVVMEMIMEKSSTLQRIGCDALAALVENDLKMQNKMSEGDALAPLTRLLRVTDLDRDVLISALKAITNLCLGLSYKNNAKVQQHLVKRDVLKILAEKLKFQIHSSKFDEEIIVELFFTISCMIFGKEQSARTMNSLFSIESEFVRIISLLKSKNKNHHLKIGRALTFLCINEATRLHMIKYVTWEHVQSIIKLFTEETNEPMKIDAAFQVIVFTKCIFNKQTIDLLAQSITFLVNIFDGGHWTMNDEYDINEKEIINSDDANFARGFSRDDLHVLTSAVVLFPILYPKLKLQIKCFLNSDADVRVDAVWKNFVCTLHRALLQTFTFNSPFTLLGDRIYKSITK</sequence>
<dbReference type="STRING" id="6412.T1FBU7"/>
<dbReference type="Gene3D" id="1.25.10.10">
    <property type="entry name" value="Leucine-rich Repeat Variant"/>
    <property type="match status" value="1"/>
</dbReference>
<dbReference type="EMBL" id="AMQM01006093">
    <property type="status" value="NOT_ANNOTATED_CDS"/>
    <property type="molecule type" value="Genomic_DNA"/>
</dbReference>
<keyword evidence="4" id="KW-1185">Reference proteome</keyword>
<evidence type="ECO:0008006" key="5">
    <source>
        <dbReference type="Google" id="ProtNLM"/>
    </source>
</evidence>
<gene>
    <name evidence="3" type="primary">20206296</name>
    <name evidence="2" type="ORF">HELRODRAFT_177538</name>
</gene>
<proteinExistence type="predicted"/>
<evidence type="ECO:0000313" key="4">
    <source>
        <dbReference type="Proteomes" id="UP000015101"/>
    </source>
</evidence>
<dbReference type="Proteomes" id="UP000015101">
    <property type="component" value="Unassembled WGS sequence"/>
</dbReference>
<evidence type="ECO:0000256" key="1">
    <source>
        <dbReference type="PROSITE-ProRule" id="PRU00259"/>
    </source>
</evidence>
<reference evidence="2 4" key="2">
    <citation type="journal article" date="2013" name="Nature">
        <title>Insights into bilaterian evolution from three spiralian genomes.</title>
        <authorList>
            <person name="Simakov O."/>
            <person name="Marletaz F."/>
            <person name="Cho S.J."/>
            <person name="Edsinger-Gonzales E."/>
            <person name="Havlak P."/>
            <person name="Hellsten U."/>
            <person name="Kuo D.H."/>
            <person name="Larsson T."/>
            <person name="Lv J."/>
            <person name="Arendt D."/>
            <person name="Savage R."/>
            <person name="Osoegawa K."/>
            <person name="de Jong P."/>
            <person name="Grimwood J."/>
            <person name="Chapman J.A."/>
            <person name="Shapiro H."/>
            <person name="Aerts A."/>
            <person name="Otillar R.P."/>
            <person name="Terry A.Y."/>
            <person name="Boore J.L."/>
            <person name="Grigoriev I.V."/>
            <person name="Lindberg D.R."/>
            <person name="Seaver E.C."/>
            <person name="Weisblat D.A."/>
            <person name="Putnam N.H."/>
            <person name="Rokhsar D.S."/>
        </authorList>
    </citation>
    <scope>NUCLEOTIDE SEQUENCE</scope>
</reference>
<dbReference type="InterPro" id="IPR000225">
    <property type="entry name" value="Armadillo"/>
</dbReference>
<dbReference type="eggNOG" id="KOG4177">
    <property type="taxonomic scope" value="Eukaryota"/>
</dbReference>
<dbReference type="EnsemblMetazoa" id="HelroT177538">
    <property type="protein sequence ID" value="HelroP177538"/>
    <property type="gene ID" value="HelroG177538"/>
</dbReference>
<organism evidence="3 4">
    <name type="scientific">Helobdella robusta</name>
    <name type="common">Californian leech</name>
    <dbReference type="NCBI Taxonomy" id="6412"/>
    <lineage>
        <taxon>Eukaryota</taxon>
        <taxon>Metazoa</taxon>
        <taxon>Spiralia</taxon>
        <taxon>Lophotrochozoa</taxon>
        <taxon>Annelida</taxon>
        <taxon>Clitellata</taxon>
        <taxon>Hirudinea</taxon>
        <taxon>Rhynchobdellida</taxon>
        <taxon>Glossiphoniidae</taxon>
        <taxon>Helobdella</taxon>
    </lineage>
</organism>
<dbReference type="RefSeq" id="XP_009023963.1">
    <property type="nucleotide sequence ID" value="XM_009025715.1"/>
</dbReference>
<dbReference type="InterPro" id="IPR016024">
    <property type="entry name" value="ARM-type_fold"/>
</dbReference>
<evidence type="ECO:0000313" key="2">
    <source>
        <dbReference type="EMBL" id="ESN97888.1"/>
    </source>
</evidence>
<dbReference type="InParanoid" id="T1FBU7"/>
<dbReference type="InterPro" id="IPR011989">
    <property type="entry name" value="ARM-like"/>
</dbReference>
<dbReference type="KEGG" id="hro:HELRODRAFT_177538"/>
<dbReference type="PANTHER" id="PTHR46464">
    <property type="entry name" value="ANK_REP_REGION DOMAIN-CONTAINING PROTEIN"/>
    <property type="match status" value="1"/>
</dbReference>
<name>T1FBU7_HELRO</name>
<dbReference type="InterPro" id="IPR043379">
    <property type="entry name" value="ANKAR"/>
</dbReference>
<dbReference type="SUPFAM" id="SSF48371">
    <property type="entry name" value="ARM repeat"/>
    <property type="match status" value="1"/>
</dbReference>
<reference evidence="3" key="3">
    <citation type="submission" date="2015-06" db="UniProtKB">
        <authorList>
            <consortium name="EnsemblMetazoa"/>
        </authorList>
    </citation>
    <scope>IDENTIFICATION</scope>
</reference>
<dbReference type="OrthoDB" id="1683831at2759"/>
<dbReference type="PANTHER" id="PTHR46464:SF2">
    <property type="entry name" value="ANKYRIN AND ARMADILLO REPEAT-CONTAINING PROTEIN"/>
    <property type="match status" value="1"/>
</dbReference>
<dbReference type="AlphaFoldDB" id="T1FBU7"/>
<evidence type="ECO:0000313" key="3">
    <source>
        <dbReference type="EnsemblMetazoa" id="HelroP177538"/>
    </source>
</evidence>
<feature type="repeat" description="ARM" evidence="1">
    <location>
        <begin position="113"/>
        <end position="142"/>
    </location>
</feature>
<reference evidence="4" key="1">
    <citation type="submission" date="2012-12" db="EMBL/GenBank/DDBJ databases">
        <authorList>
            <person name="Hellsten U."/>
            <person name="Grimwood J."/>
            <person name="Chapman J.A."/>
            <person name="Shapiro H."/>
            <person name="Aerts A."/>
            <person name="Otillar R.P."/>
            <person name="Terry A.Y."/>
            <person name="Boore J.L."/>
            <person name="Simakov O."/>
            <person name="Marletaz F."/>
            <person name="Cho S.-J."/>
            <person name="Edsinger-Gonzales E."/>
            <person name="Havlak P."/>
            <person name="Kuo D.-H."/>
            <person name="Larsson T."/>
            <person name="Lv J."/>
            <person name="Arendt D."/>
            <person name="Savage R."/>
            <person name="Osoegawa K."/>
            <person name="de Jong P."/>
            <person name="Lindberg D.R."/>
            <person name="Seaver E.C."/>
            <person name="Weisblat D.A."/>
            <person name="Putnam N.H."/>
            <person name="Grigoriev I.V."/>
            <person name="Rokhsar D.S."/>
        </authorList>
    </citation>
    <scope>NUCLEOTIDE SEQUENCE</scope>
</reference>
<dbReference type="CTD" id="20206296"/>
<protein>
    <recommendedName>
        <fullName evidence="5">Armadillo repeat-containing domain-containing protein</fullName>
    </recommendedName>
</protein>
<dbReference type="GeneID" id="20206296"/>